<feature type="transmembrane region" description="Helical" evidence="6">
    <location>
        <begin position="47"/>
        <end position="63"/>
    </location>
</feature>
<dbReference type="PANTHER" id="PTHR43461">
    <property type="entry name" value="TRANSMEMBRANE PROTEIN 256"/>
    <property type="match status" value="1"/>
</dbReference>
<sequence>MRKPFLRLGGLMALLAVALGAFGSHGLKNAVDAASVNTFEIGVRYQFYHAFALLSVGLLLYWRKNKLLTAAGWLFIAGIVLFSGSLYLLAISELFSLNTSVLGPVTPVGGVAFIAGWACFILATFQKNEKSYRRKGSEEG</sequence>
<dbReference type="EMBL" id="JPOS01000002">
    <property type="protein sequence ID" value="KGE89767.1"/>
    <property type="molecule type" value="Genomic_DNA"/>
</dbReference>
<feature type="transmembrane region" description="Helical" evidence="6">
    <location>
        <begin position="70"/>
        <end position="89"/>
    </location>
</feature>
<evidence type="ECO:0008006" key="9">
    <source>
        <dbReference type="Google" id="ProtNLM"/>
    </source>
</evidence>
<evidence type="ECO:0000256" key="3">
    <source>
        <dbReference type="ARBA" id="ARBA00022692"/>
    </source>
</evidence>
<protein>
    <recommendedName>
        <fullName evidence="9">DUF423 domain-containing protein</fullName>
    </recommendedName>
</protein>
<evidence type="ECO:0000256" key="5">
    <source>
        <dbReference type="ARBA" id="ARBA00023136"/>
    </source>
</evidence>
<name>A0A098SFR8_9BACT</name>
<dbReference type="STRING" id="1524460.IX84_00100"/>
<keyword evidence="8" id="KW-1185">Reference proteome</keyword>
<dbReference type="PANTHER" id="PTHR43461:SF1">
    <property type="entry name" value="TRANSMEMBRANE PROTEIN 256"/>
    <property type="match status" value="1"/>
</dbReference>
<gene>
    <name evidence="7" type="ORF">IX84_00100</name>
</gene>
<organism evidence="7 8">
    <name type="scientific">Phaeodactylibacter xiamenensis</name>
    <dbReference type="NCBI Taxonomy" id="1524460"/>
    <lineage>
        <taxon>Bacteria</taxon>
        <taxon>Pseudomonadati</taxon>
        <taxon>Bacteroidota</taxon>
        <taxon>Saprospiria</taxon>
        <taxon>Saprospirales</taxon>
        <taxon>Haliscomenobacteraceae</taxon>
        <taxon>Phaeodactylibacter</taxon>
    </lineage>
</organism>
<dbReference type="Proteomes" id="UP000029736">
    <property type="component" value="Unassembled WGS sequence"/>
</dbReference>
<reference evidence="7 8" key="1">
    <citation type="journal article" date="2014" name="Int. J. Syst. Evol. Microbiol.">
        <title>Phaeodactylibacter xiamenensis gen. nov., sp. nov., a member of the family Saprospiraceae isolated from the marine alga Phaeodactylum tricornutum.</title>
        <authorList>
            <person name="Chen Z.Jr."/>
            <person name="Lei X."/>
            <person name="Lai Q."/>
            <person name="Li Y."/>
            <person name="Zhang B."/>
            <person name="Zhang J."/>
            <person name="Zhang H."/>
            <person name="Yang L."/>
            <person name="Zheng W."/>
            <person name="Tian Y."/>
            <person name="Yu Z."/>
            <person name="Xu H.Jr."/>
            <person name="Zheng T."/>
        </authorList>
    </citation>
    <scope>NUCLEOTIDE SEQUENCE [LARGE SCALE GENOMIC DNA]</scope>
    <source>
        <strain evidence="7 8">KD52</strain>
    </source>
</reference>
<comment type="caution">
    <text evidence="7">The sequence shown here is derived from an EMBL/GenBank/DDBJ whole genome shotgun (WGS) entry which is preliminary data.</text>
</comment>
<accession>A0A098SFR8</accession>
<dbReference type="GO" id="GO:0005886">
    <property type="term" value="C:plasma membrane"/>
    <property type="evidence" value="ECO:0007669"/>
    <property type="project" value="TreeGrafter"/>
</dbReference>
<evidence type="ECO:0000256" key="2">
    <source>
        <dbReference type="ARBA" id="ARBA00009694"/>
    </source>
</evidence>
<comment type="similarity">
    <text evidence="2">Belongs to the UPF0382 family.</text>
</comment>
<evidence type="ECO:0000256" key="4">
    <source>
        <dbReference type="ARBA" id="ARBA00022989"/>
    </source>
</evidence>
<dbReference type="RefSeq" id="WP_044215513.1">
    <property type="nucleotide sequence ID" value="NZ_JBKAGJ010000014.1"/>
</dbReference>
<evidence type="ECO:0000313" key="7">
    <source>
        <dbReference type="EMBL" id="KGE89767.1"/>
    </source>
</evidence>
<dbReference type="AlphaFoldDB" id="A0A098SFR8"/>
<keyword evidence="4 6" id="KW-1133">Transmembrane helix</keyword>
<comment type="subcellular location">
    <subcellularLocation>
        <location evidence="1">Membrane</location>
        <topology evidence="1">Multi-pass membrane protein</topology>
    </subcellularLocation>
</comment>
<proteinExistence type="inferred from homology"/>
<dbReference type="OrthoDB" id="9802121at2"/>
<dbReference type="InterPro" id="IPR006696">
    <property type="entry name" value="DUF423"/>
</dbReference>
<evidence type="ECO:0000313" key="8">
    <source>
        <dbReference type="Proteomes" id="UP000029736"/>
    </source>
</evidence>
<evidence type="ECO:0000256" key="1">
    <source>
        <dbReference type="ARBA" id="ARBA00004141"/>
    </source>
</evidence>
<dbReference type="Pfam" id="PF04241">
    <property type="entry name" value="DUF423"/>
    <property type="match status" value="1"/>
</dbReference>
<keyword evidence="3 6" id="KW-0812">Transmembrane</keyword>
<feature type="transmembrane region" description="Helical" evidence="6">
    <location>
        <begin position="101"/>
        <end position="125"/>
    </location>
</feature>
<evidence type="ECO:0000256" key="6">
    <source>
        <dbReference type="SAM" id="Phobius"/>
    </source>
</evidence>
<keyword evidence="5 6" id="KW-0472">Membrane</keyword>